<dbReference type="AlphaFoldDB" id="A0A1V4DFX9"/>
<dbReference type="SUPFAM" id="SSF55961">
    <property type="entry name" value="Bet v1-like"/>
    <property type="match status" value="1"/>
</dbReference>
<evidence type="ECO:0000313" key="1">
    <source>
        <dbReference type="EMBL" id="OPF87100.1"/>
    </source>
</evidence>
<organism evidence="1 2">
    <name type="scientific">Vagococcus martis</name>
    <dbReference type="NCBI Taxonomy" id="1768210"/>
    <lineage>
        <taxon>Bacteria</taxon>
        <taxon>Bacillati</taxon>
        <taxon>Bacillota</taxon>
        <taxon>Bacilli</taxon>
        <taxon>Lactobacillales</taxon>
        <taxon>Enterococcaceae</taxon>
        <taxon>Vagococcus</taxon>
    </lineage>
</organism>
<protein>
    <recommendedName>
        <fullName evidence="3">Polyketide cyclase</fullName>
    </recommendedName>
</protein>
<dbReference type="RefSeq" id="WP_079345319.1">
    <property type="nucleotide sequence ID" value="NZ_MVAB01000001.1"/>
</dbReference>
<evidence type="ECO:0008006" key="3">
    <source>
        <dbReference type="Google" id="ProtNLM"/>
    </source>
</evidence>
<proteinExistence type="predicted"/>
<gene>
    <name evidence="1" type="ORF">BW731_02210</name>
</gene>
<keyword evidence="2" id="KW-1185">Reference proteome</keyword>
<sequence length="126" mass="14975">MKRKARIEWEFEIGIEEIWNVVTDLDNYEWRSDLTNLKKITSTEFIEYFKGGGETTFRIIDKIYGEKYSFDMKSKFFEGMWVGKFEVCGTKTKLIFVEEIDIKNPIIWLVSLFSLNFLNCNIKLAT</sequence>
<dbReference type="Proteomes" id="UP000189970">
    <property type="component" value="Unassembled WGS sequence"/>
</dbReference>
<name>A0A1V4DFX9_9ENTE</name>
<reference evidence="1 2" key="1">
    <citation type="submission" date="2017-02" db="EMBL/GenBank/DDBJ databases">
        <title>Vagococcus cremeus sp. nov., isolated from the small intestine of a marten, Martes flavigula.</title>
        <authorList>
            <person name="Tak E.J."/>
            <person name="Bae J.-W."/>
        </authorList>
    </citation>
    <scope>NUCLEOTIDE SEQUENCE [LARGE SCALE GENOMIC DNA]</scope>
    <source>
        <strain evidence="1 2">D7T301</strain>
    </source>
</reference>
<comment type="caution">
    <text evidence="1">The sequence shown here is derived from an EMBL/GenBank/DDBJ whole genome shotgun (WGS) entry which is preliminary data.</text>
</comment>
<dbReference type="EMBL" id="MVAB01000001">
    <property type="protein sequence ID" value="OPF87100.1"/>
    <property type="molecule type" value="Genomic_DNA"/>
</dbReference>
<accession>A0A1V4DFX9</accession>
<evidence type="ECO:0000313" key="2">
    <source>
        <dbReference type="Proteomes" id="UP000189970"/>
    </source>
</evidence>